<name>A0A140L781_9FIRM</name>
<dbReference type="STRING" id="520762.AN619_09370"/>
<dbReference type="GO" id="GO:0016020">
    <property type="term" value="C:membrane"/>
    <property type="evidence" value="ECO:0007669"/>
    <property type="project" value="UniProtKB-SubCell"/>
</dbReference>
<dbReference type="PANTHER" id="PTHR13353:SF5">
    <property type="entry name" value="TRANSMEMBRANE PROTEIN 19"/>
    <property type="match status" value="1"/>
</dbReference>
<feature type="transmembrane region" description="Helical" evidence="6">
    <location>
        <begin position="89"/>
        <end position="106"/>
    </location>
</feature>
<feature type="transmembrane region" description="Helical" evidence="6">
    <location>
        <begin position="190"/>
        <end position="212"/>
    </location>
</feature>
<protein>
    <recommendedName>
        <fullName evidence="9">DUF92 domain-containing protein</fullName>
    </recommendedName>
</protein>
<feature type="transmembrane region" description="Helical" evidence="6">
    <location>
        <begin position="156"/>
        <end position="178"/>
    </location>
</feature>
<proteinExistence type="inferred from homology"/>
<evidence type="ECO:0000256" key="6">
    <source>
        <dbReference type="SAM" id="Phobius"/>
    </source>
</evidence>
<dbReference type="InterPro" id="IPR002794">
    <property type="entry name" value="DUF92_TMEM19"/>
</dbReference>
<evidence type="ECO:0000256" key="4">
    <source>
        <dbReference type="ARBA" id="ARBA00022989"/>
    </source>
</evidence>
<dbReference type="EMBL" id="LOEE01000027">
    <property type="protein sequence ID" value="KXG76406.1"/>
    <property type="molecule type" value="Genomic_DNA"/>
</dbReference>
<comment type="subcellular location">
    <subcellularLocation>
        <location evidence="1">Membrane</location>
        <topology evidence="1">Multi-pass membrane protein</topology>
    </subcellularLocation>
</comment>
<comment type="caution">
    <text evidence="7">The sequence shown here is derived from an EMBL/GenBank/DDBJ whole genome shotgun (WGS) entry which is preliminary data.</text>
</comment>
<feature type="transmembrane region" description="Helical" evidence="6">
    <location>
        <begin position="47"/>
        <end position="68"/>
    </location>
</feature>
<accession>A0A140L781</accession>
<feature type="transmembrane region" description="Helical" evidence="6">
    <location>
        <begin position="233"/>
        <end position="254"/>
    </location>
</feature>
<evidence type="ECO:0000256" key="1">
    <source>
        <dbReference type="ARBA" id="ARBA00004141"/>
    </source>
</evidence>
<dbReference type="PANTHER" id="PTHR13353">
    <property type="entry name" value="TRANSMEMBRANE PROTEIN 19"/>
    <property type="match status" value="1"/>
</dbReference>
<evidence type="ECO:0000313" key="7">
    <source>
        <dbReference type="EMBL" id="KXG76406.1"/>
    </source>
</evidence>
<evidence type="ECO:0000256" key="3">
    <source>
        <dbReference type="ARBA" id="ARBA00022692"/>
    </source>
</evidence>
<comment type="similarity">
    <text evidence="2">Belongs to the TMEM19 family.</text>
</comment>
<reference evidence="7 8" key="1">
    <citation type="submission" date="2015-12" db="EMBL/GenBank/DDBJ databases">
        <title>Draft genome sequence of the thermoanaerobe Thermotalea metallivorans, an isolate from the runoff channel of the Great Artesian Basin, Australia.</title>
        <authorList>
            <person name="Patel B.K."/>
        </authorList>
    </citation>
    <scope>NUCLEOTIDE SEQUENCE [LARGE SCALE GENOMIC DNA]</scope>
    <source>
        <strain evidence="7 8">B2-1</strain>
    </source>
</reference>
<dbReference type="AlphaFoldDB" id="A0A140L781"/>
<evidence type="ECO:0000256" key="5">
    <source>
        <dbReference type="ARBA" id="ARBA00023136"/>
    </source>
</evidence>
<gene>
    <name evidence="7" type="ORF">AN619_09370</name>
</gene>
<dbReference type="Pfam" id="PF01940">
    <property type="entry name" value="DUF92"/>
    <property type="match status" value="1"/>
</dbReference>
<dbReference type="Proteomes" id="UP000070456">
    <property type="component" value="Unassembled WGS sequence"/>
</dbReference>
<keyword evidence="4 6" id="KW-1133">Transmembrane helix</keyword>
<evidence type="ECO:0000256" key="2">
    <source>
        <dbReference type="ARBA" id="ARBA00009012"/>
    </source>
</evidence>
<evidence type="ECO:0000313" key="8">
    <source>
        <dbReference type="Proteomes" id="UP000070456"/>
    </source>
</evidence>
<evidence type="ECO:0008006" key="9">
    <source>
        <dbReference type="Google" id="ProtNLM"/>
    </source>
</evidence>
<keyword evidence="3 6" id="KW-0812">Transmembrane</keyword>
<dbReference type="OrthoDB" id="9808500at2"/>
<organism evidence="7 8">
    <name type="scientific">Thermotalea metallivorans</name>
    <dbReference type="NCBI Taxonomy" id="520762"/>
    <lineage>
        <taxon>Bacteria</taxon>
        <taxon>Bacillati</taxon>
        <taxon>Bacillota</taxon>
        <taxon>Clostridia</taxon>
        <taxon>Peptostreptococcales</taxon>
        <taxon>Thermotaleaceae</taxon>
        <taxon>Thermotalea</taxon>
    </lineage>
</organism>
<dbReference type="RefSeq" id="WP_068555316.1">
    <property type="nucleotide sequence ID" value="NZ_LOEE01000027.1"/>
</dbReference>
<feature type="transmembrane region" description="Helical" evidence="6">
    <location>
        <begin position="7"/>
        <end position="27"/>
    </location>
</feature>
<keyword evidence="5 6" id="KW-0472">Membrane</keyword>
<keyword evidence="8" id="KW-1185">Reference proteome</keyword>
<sequence length="255" mass="28855">MSNLYHLCLISFLMMTIGFFTYRMDWITGDAIFALWFIGTASGVNGFFWIFPLGYFLVTGSILTRIQTAHKRKIKGKARERSARDWKQLFANGAVAAVFALMYYFTENILFYHLYLTAIAVNLFDTWCSEIGTLFPSKTYSLDRFREVPQGISGGITLWGTLGGVGGLVGYLLMIYILSLLKLIPNISLWRYGLIFISAIGGGFFDSLLGIFEKEEGYEEDDGAIQKADWLKNNMVNFLASIFGSLIFLMLHAYL</sequence>